<evidence type="ECO:0000313" key="3">
    <source>
        <dbReference type="Proteomes" id="UP001465755"/>
    </source>
</evidence>
<protein>
    <submittedName>
        <fullName evidence="2">Uncharacterized protein</fullName>
    </submittedName>
</protein>
<sequence length="420" mass="45414">MGVTVSLPGRSGRVLGKWNGRPDVVTVVKSCTTLVPLAQGGRLVETSTNREVTEDFLRPGLSYTFIPAGVKSLLVDLPDGQQQYSVTDNKQLRQLMGLLGADYLSAGGISIRSYEEVNYGELYTPVKLKQTEQAKEFEVLTEDENGNQVLESVLLEPKVADGVIKDTYGGLQELELDQNGAWTPKGRTIFCFQNMSDIAGTTYRSMASKSSLSSISNIKGFIRSTTNARERAATNFCCQVLAKTHADVQPVPFTGVVRHRGSSHCQIDGGALAGNCALIASSKSRLQLKHIVRHQGQLSLIQKGAEVLEIPELAIYKGKRLYGAKDASTDARLRAAEEDAPAASSSASEDTSAEATSADGSRHSSQQLQAVAGRQIMPPYKPSTRSGLGSRMIRVQPGRLQLSRGRPAVRPPMPLLLARW</sequence>
<dbReference type="EMBL" id="JALJOQ010000123">
    <property type="protein sequence ID" value="KAK9795877.1"/>
    <property type="molecule type" value="Genomic_DNA"/>
</dbReference>
<feature type="region of interest" description="Disordered" evidence="1">
    <location>
        <begin position="332"/>
        <end position="391"/>
    </location>
</feature>
<accession>A0AAW1NV81</accession>
<feature type="compositionally biased region" description="Low complexity" evidence="1">
    <location>
        <begin position="341"/>
        <end position="359"/>
    </location>
</feature>
<dbReference type="Proteomes" id="UP001465755">
    <property type="component" value="Unassembled WGS sequence"/>
</dbReference>
<proteinExistence type="predicted"/>
<comment type="caution">
    <text evidence="2">The sequence shown here is derived from an EMBL/GenBank/DDBJ whole genome shotgun (WGS) entry which is preliminary data.</text>
</comment>
<name>A0AAW1NV81_9CHLO</name>
<evidence type="ECO:0000313" key="2">
    <source>
        <dbReference type="EMBL" id="KAK9795877.1"/>
    </source>
</evidence>
<organism evidence="2 3">
    <name type="scientific">Symbiochloris irregularis</name>
    <dbReference type="NCBI Taxonomy" id="706552"/>
    <lineage>
        <taxon>Eukaryota</taxon>
        <taxon>Viridiplantae</taxon>
        <taxon>Chlorophyta</taxon>
        <taxon>core chlorophytes</taxon>
        <taxon>Trebouxiophyceae</taxon>
        <taxon>Trebouxiales</taxon>
        <taxon>Trebouxiaceae</taxon>
        <taxon>Symbiochloris</taxon>
    </lineage>
</organism>
<dbReference type="AlphaFoldDB" id="A0AAW1NV81"/>
<gene>
    <name evidence="2" type="ORF">WJX73_004318</name>
</gene>
<reference evidence="2 3" key="1">
    <citation type="journal article" date="2024" name="Nat. Commun.">
        <title>Phylogenomics reveals the evolutionary origins of lichenization in chlorophyte algae.</title>
        <authorList>
            <person name="Puginier C."/>
            <person name="Libourel C."/>
            <person name="Otte J."/>
            <person name="Skaloud P."/>
            <person name="Haon M."/>
            <person name="Grisel S."/>
            <person name="Petersen M."/>
            <person name="Berrin J.G."/>
            <person name="Delaux P.M."/>
            <person name="Dal Grande F."/>
            <person name="Keller J."/>
        </authorList>
    </citation>
    <scope>NUCLEOTIDE SEQUENCE [LARGE SCALE GENOMIC DNA]</scope>
    <source>
        <strain evidence="2 3">SAG 2036</strain>
    </source>
</reference>
<keyword evidence="3" id="KW-1185">Reference proteome</keyword>
<evidence type="ECO:0000256" key="1">
    <source>
        <dbReference type="SAM" id="MobiDB-lite"/>
    </source>
</evidence>